<dbReference type="Pfam" id="PF07542">
    <property type="entry name" value="ATP12"/>
    <property type="match status" value="1"/>
</dbReference>
<evidence type="ECO:0000313" key="4">
    <source>
        <dbReference type="EMBL" id="RYB07640.1"/>
    </source>
</evidence>
<keyword evidence="3" id="KW-0143">Chaperone</keyword>
<dbReference type="Gene3D" id="3.30.2180.10">
    <property type="entry name" value="ATP12-like"/>
    <property type="match status" value="1"/>
</dbReference>
<evidence type="ECO:0000256" key="1">
    <source>
        <dbReference type="ARBA" id="ARBA00008231"/>
    </source>
</evidence>
<name>A0A4V1RJ81_9HYPH</name>
<sequence length="254" mass="26529">MVDEPGPMIPGRQAPPAKPKRFYALASVAERDGGFALLLDGRAARTPARRPLALPSEPVAAAVAGEWNAQVAVIDPAKMPLTRIANSAIDGVAEQRDAVAAEVATYLGSDLLVYRAADPAPLVAAQAAAWDPVLDWARQAYGARFILAEGVTFVAQPPATLAALGQVIDGLVGQGPAAPFRLAALNVMTTLTGSALLALAVMHGRLSPEAAWAAAHVDETFQESQWGSDAEALERRDRRWADMRAAATLGLLAG</sequence>
<reference evidence="4 5" key="1">
    <citation type="submission" date="2018-09" db="EMBL/GenBank/DDBJ databases">
        <authorList>
            <person name="Grouzdev D.S."/>
            <person name="Krutkina M.S."/>
        </authorList>
    </citation>
    <scope>NUCLEOTIDE SEQUENCE [LARGE SCALE GENOMIC DNA]</scope>
    <source>
        <strain evidence="4 5">RmlP001</strain>
    </source>
</reference>
<protein>
    <submittedName>
        <fullName evidence="4">ATPase</fullName>
    </submittedName>
</protein>
<dbReference type="Proteomes" id="UP000289411">
    <property type="component" value="Unassembled WGS sequence"/>
</dbReference>
<reference evidence="4 5" key="2">
    <citation type="submission" date="2019-02" db="EMBL/GenBank/DDBJ databases">
        <title>'Lichenibacterium ramalinii' gen. nov. sp. nov., 'Lichenibacterium minor' gen. nov. sp. nov.</title>
        <authorList>
            <person name="Pankratov T."/>
        </authorList>
    </citation>
    <scope>NUCLEOTIDE SEQUENCE [LARGE SCALE GENOMIC DNA]</scope>
    <source>
        <strain evidence="4 5">RmlP001</strain>
    </source>
</reference>
<dbReference type="PANTHER" id="PTHR21013:SF10">
    <property type="entry name" value="ATP SYNTHASE MITOCHONDRIAL F1 COMPLEX ASSEMBLY FACTOR 2"/>
    <property type="match status" value="1"/>
</dbReference>
<dbReference type="Gene3D" id="1.10.3580.10">
    <property type="entry name" value="ATP12 ATPase"/>
    <property type="match status" value="1"/>
</dbReference>
<gene>
    <name evidence="4" type="ORF">D3272_00460</name>
</gene>
<dbReference type="EMBL" id="QYBC01000001">
    <property type="protein sequence ID" value="RYB07640.1"/>
    <property type="molecule type" value="Genomic_DNA"/>
</dbReference>
<dbReference type="OrthoDB" id="9797825at2"/>
<dbReference type="GO" id="GO:0043461">
    <property type="term" value="P:proton-transporting ATP synthase complex assembly"/>
    <property type="evidence" value="ECO:0007669"/>
    <property type="project" value="InterPro"/>
</dbReference>
<dbReference type="InterPro" id="IPR011419">
    <property type="entry name" value="ATP12_ATP_synth-F1-assembly"/>
</dbReference>
<dbReference type="PANTHER" id="PTHR21013">
    <property type="entry name" value="ATP SYNTHASE MITOCHONDRIAL F1 COMPLEX ASSEMBLY FACTOR 2/ATP12 PROTEIN, MITOCHONDRIAL PRECURSOR"/>
    <property type="match status" value="1"/>
</dbReference>
<evidence type="ECO:0000256" key="3">
    <source>
        <dbReference type="ARBA" id="ARBA00023186"/>
    </source>
</evidence>
<accession>A0A4V1RJ81</accession>
<dbReference type="RefSeq" id="WP_129217109.1">
    <property type="nucleotide sequence ID" value="NZ_QYBC01000001.1"/>
</dbReference>
<dbReference type="InterPro" id="IPR042272">
    <property type="entry name" value="ATP12_ATP_synth-F1-assembly_N"/>
</dbReference>
<comment type="caution">
    <text evidence="4">The sequence shown here is derived from an EMBL/GenBank/DDBJ whole genome shotgun (WGS) entry which is preliminary data.</text>
</comment>
<evidence type="ECO:0000256" key="2">
    <source>
        <dbReference type="ARBA" id="ARBA00022946"/>
    </source>
</evidence>
<keyword evidence="2" id="KW-0809">Transit peptide</keyword>
<dbReference type="InterPro" id="IPR023335">
    <property type="entry name" value="ATP12_ortho_dom_sf"/>
</dbReference>
<evidence type="ECO:0000313" key="5">
    <source>
        <dbReference type="Proteomes" id="UP000289411"/>
    </source>
</evidence>
<dbReference type="AlphaFoldDB" id="A0A4V1RJ81"/>
<keyword evidence="5" id="KW-1185">Reference proteome</keyword>
<proteinExistence type="inferred from homology"/>
<comment type="similarity">
    <text evidence="1">Belongs to the ATP12 family.</text>
</comment>
<organism evidence="4 5">
    <name type="scientific">Lichenibacterium ramalinae</name>
    <dbReference type="NCBI Taxonomy" id="2316527"/>
    <lineage>
        <taxon>Bacteria</taxon>
        <taxon>Pseudomonadati</taxon>
        <taxon>Pseudomonadota</taxon>
        <taxon>Alphaproteobacteria</taxon>
        <taxon>Hyphomicrobiales</taxon>
        <taxon>Lichenihabitantaceae</taxon>
        <taxon>Lichenibacterium</taxon>
    </lineage>
</organism>
<dbReference type="SUPFAM" id="SSF160909">
    <property type="entry name" value="ATP12-like"/>
    <property type="match status" value="1"/>
</dbReference>